<accession>A0A9W7AXF6</accession>
<proteinExistence type="predicted"/>
<keyword evidence="2" id="KW-1185">Reference proteome</keyword>
<dbReference type="EMBL" id="BRXZ01001696">
    <property type="protein sequence ID" value="GMH76793.1"/>
    <property type="molecule type" value="Genomic_DNA"/>
</dbReference>
<name>A0A9W7AXF6_9STRA</name>
<dbReference type="SUPFAM" id="SSF47769">
    <property type="entry name" value="SAM/Pointed domain"/>
    <property type="match status" value="1"/>
</dbReference>
<protein>
    <recommendedName>
        <fullName evidence="3">SAM domain-containing protein</fullName>
    </recommendedName>
</protein>
<reference evidence="1" key="1">
    <citation type="submission" date="2022-07" db="EMBL/GenBank/DDBJ databases">
        <title>Genome analysis of Parmales, a sister group of diatoms, reveals the evolutionary specialization of diatoms from phago-mixotrophs to photoautotrophs.</title>
        <authorList>
            <person name="Ban H."/>
            <person name="Sato S."/>
            <person name="Yoshikawa S."/>
            <person name="Kazumasa Y."/>
            <person name="Nakamura Y."/>
            <person name="Ichinomiya M."/>
            <person name="Saitoh K."/>
            <person name="Sato N."/>
            <person name="Blanc-Mathieu R."/>
            <person name="Endo H."/>
            <person name="Kuwata A."/>
            <person name="Ogata H."/>
        </authorList>
    </citation>
    <scope>NUCLEOTIDE SEQUENCE</scope>
</reference>
<dbReference type="InterPro" id="IPR013761">
    <property type="entry name" value="SAM/pointed_sf"/>
</dbReference>
<organism evidence="1 2">
    <name type="scientific">Triparma retinervis</name>
    <dbReference type="NCBI Taxonomy" id="2557542"/>
    <lineage>
        <taxon>Eukaryota</taxon>
        <taxon>Sar</taxon>
        <taxon>Stramenopiles</taxon>
        <taxon>Ochrophyta</taxon>
        <taxon>Bolidophyceae</taxon>
        <taxon>Parmales</taxon>
        <taxon>Triparmaceae</taxon>
        <taxon>Triparma</taxon>
    </lineage>
</organism>
<comment type="caution">
    <text evidence="1">The sequence shown here is derived from an EMBL/GenBank/DDBJ whole genome shotgun (WGS) entry which is preliminary data.</text>
</comment>
<dbReference type="Gene3D" id="1.10.150.50">
    <property type="entry name" value="Transcription Factor, Ets-1"/>
    <property type="match status" value="1"/>
</dbReference>
<evidence type="ECO:0000313" key="2">
    <source>
        <dbReference type="Proteomes" id="UP001165082"/>
    </source>
</evidence>
<evidence type="ECO:0000313" key="1">
    <source>
        <dbReference type="EMBL" id="GMH76793.1"/>
    </source>
</evidence>
<dbReference type="AlphaFoldDB" id="A0A9W7AXF6"/>
<gene>
    <name evidence="1" type="ORF">TrRE_jg7210</name>
</gene>
<sequence length="190" mass="21106">MPKEHAPLVERIVKGEGRPHELLRWRVMEREDGRREWGRVFEDGKRGREVGRMVEGRGVSVGEFRGFVEGRKLGGMEEDEAMEAVRKGLVEKDGREPRAEEEVEEVAVDGWLETWLKGGGMGEYIGKFKEQDIEGPGDLKGVGVTNVGRIFGVEKYAHIVRIGKMIEGLEVEIGVGGVGGGCEGCEEKKQ</sequence>
<dbReference type="CDD" id="cd09487">
    <property type="entry name" value="SAM_superfamily"/>
    <property type="match status" value="1"/>
</dbReference>
<evidence type="ECO:0008006" key="3">
    <source>
        <dbReference type="Google" id="ProtNLM"/>
    </source>
</evidence>
<dbReference type="Proteomes" id="UP001165082">
    <property type="component" value="Unassembled WGS sequence"/>
</dbReference>